<evidence type="ECO:0000313" key="1">
    <source>
        <dbReference type="EMBL" id="TWI09769.1"/>
    </source>
</evidence>
<organism evidence="1 2">
    <name type="scientific">Bradyrhizobium daqingense</name>
    <dbReference type="NCBI Taxonomy" id="993502"/>
    <lineage>
        <taxon>Bacteria</taxon>
        <taxon>Pseudomonadati</taxon>
        <taxon>Pseudomonadota</taxon>
        <taxon>Alphaproteobacteria</taxon>
        <taxon>Hyphomicrobiales</taxon>
        <taxon>Nitrobacteraceae</taxon>
        <taxon>Bradyrhizobium</taxon>
    </lineage>
</organism>
<protein>
    <submittedName>
        <fullName evidence="1">Uncharacterized protein</fullName>
    </submittedName>
</protein>
<dbReference type="AlphaFoldDB" id="A0A562LQ72"/>
<gene>
    <name evidence="1" type="ORF">IQ17_00849</name>
</gene>
<dbReference type="Proteomes" id="UP000317176">
    <property type="component" value="Unassembled WGS sequence"/>
</dbReference>
<accession>A0A562LQ72</accession>
<reference evidence="1 2" key="1">
    <citation type="journal article" date="2015" name="Stand. Genomic Sci.">
        <title>Genomic Encyclopedia of Bacterial and Archaeal Type Strains, Phase III: the genomes of soil and plant-associated and newly described type strains.</title>
        <authorList>
            <person name="Whitman W.B."/>
            <person name="Woyke T."/>
            <person name="Klenk H.P."/>
            <person name="Zhou Y."/>
            <person name="Lilburn T.G."/>
            <person name="Beck B.J."/>
            <person name="De Vos P."/>
            <person name="Vandamme P."/>
            <person name="Eisen J.A."/>
            <person name="Garrity G."/>
            <person name="Hugenholtz P."/>
            <person name="Kyrpides N.C."/>
        </authorList>
    </citation>
    <scope>NUCLEOTIDE SEQUENCE [LARGE SCALE GENOMIC DNA]</scope>
    <source>
        <strain evidence="1 2">CGMCC 1.10947</strain>
    </source>
</reference>
<comment type="caution">
    <text evidence="1">The sequence shown here is derived from an EMBL/GenBank/DDBJ whole genome shotgun (WGS) entry which is preliminary data.</text>
</comment>
<keyword evidence="2" id="KW-1185">Reference proteome</keyword>
<name>A0A562LQ72_9BRAD</name>
<evidence type="ECO:0000313" key="2">
    <source>
        <dbReference type="Proteomes" id="UP000317176"/>
    </source>
</evidence>
<sequence length="84" mass="9154">MRCPSGKTPKQSVKPLRQKYSTFPKFGKRVRIAATRPKEEGRIAIVTNAGRAAVDVDRTGAKSFAGRETVSERVAPATGVVRVR</sequence>
<proteinExistence type="predicted"/>
<dbReference type="EMBL" id="VLKL01000002">
    <property type="protein sequence ID" value="TWI09769.1"/>
    <property type="molecule type" value="Genomic_DNA"/>
</dbReference>